<proteinExistence type="predicted"/>
<organism evidence="3 4">
    <name type="scientific">Myxococcus landrumensis</name>
    <dbReference type="NCBI Taxonomy" id="2813577"/>
    <lineage>
        <taxon>Bacteria</taxon>
        <taxon>Pseudomonadati</taxon>
        <taxon>Myxococcota</taxon>
        <taxon>Myxococcia</taxon>
        <taxon>Myxococcales</taxon>
        <taxon>Cystobacterineae</taxon>
        <taxon>Myxococcaceae</taxon>
        <taxon>Myxococcus</taxon>
    </lineage>
</organism>
<feature type="transmembrane region" description="Helical" evidence="1">
    <location>
        <begin position="35"/>
        <end position="59"/>
    </location>
</feature>
<dbReference type="Pfam" id="PF11127">
    <property type="entry name" value="YgaP-like_TM"/>
    <property type="match status" value="1"/>
</dbReference>
<accession>A0ABX7N9Q0</accession>
<feature type="domain" description="Inner membrane protein YgaP-like transmembrane" evidence="2">
    <location>
        <begin position="1"/>
        <end position="66"/>
    </location>
</feature>
<protein>
    <submittedName>
        <fullName evidence="3">DUF2892 domain-containing protein</fullName>
    </submittedName>
</protein>
<reference evidence="3 4" key="1">
    <citation type="submission" date="2021-02" db="EMBL/GenBank/DDBJ databases">
        <title>De Novo genome assembly of isolated myxobacteria.</title>
        <authorList>
            <person name="Stevens D.C."/>
        </authorList>
    </citation>
    <scope>NUCLEOTIDE SEQUENCE [LARGE SCALE GENOMIC DNA]</scope>
    <source>
        <strain evidence="3 4">SCHIC003</strain>
    </source>
</reference>
<dbReference type="RefSeq" id="WP_206715940.1">
    <property type="nucleotide sequence ID" value="NZ_CP071091.1"/>
</dbReference>
<name>A0ABX7N9Q0_9BACT</name>
<evidence type="ECO:0000313" key="4">
    <source>
        <dbReference type="Proteomes" id="UP000663090"/>
    </source>
</evidence>
<sequence length="71" mass="7311">MKRNVGNVERLLRALGGLVLVVCAVMAPLPLAVRLAALGGLGVYLLFSALAGSCLGYALMGRSTCPIEPGR</sequence>
<evidence type="ECO:0000259" key="2">
    <source>
        <dbReference type="Pfam" id="PF11127"/>
    </source>
</evidence>
<dbReference type="InterPro" id="IPR021309">
    <property type="entry name" value="YgaP-like_TM"/>
</dbReference>
<keyword evidence="4" id="KW-1185">Reference proteome</keyword>
<keyword evidence="1" id="KW-1133">Transmembrane helix</keyword>
<feature type="transmembrane region" description="Helical" evidence="1">
    <location>
        <begin position="12"/>
        <end position="29"/>
    </location>
</feature>
<keyword evidence="1" id="KW-0472">Membrane</keyword>
<dbReference type="EMBL" id="CP071091">
    <property type="protein sequence ID" value="QSQ14146.1"/>
    <property type="molecule type" value="Genomic_DNA"/>
</dbReference>
<evidence type="ECO:0000313" key="3">
    <source>
        <dbReference type="EMBL" id="QSQ14146.1"/>
    </source>
</evidence>
<dbReference type="Proteomes" id="UP000663090">
    <property type="component" value="Chromosome"/>
</dbReference>
<gene>
    <name evidence="3" type="ORF">JY572_38535</name>
</gene>
<keyword evidence="1" id="KW-0812">Transmembrane</keyword>
<evidence type="ECO:0000256" key="1">
    <source>
        <dbReference type="SAM" id="Phobius"/>
    </source>
</evidence>